<protein>
    <recommendedName>
        <fullName evidence="4">Modulator of FtsH protease</fullName>
    </recommendedName>
</protein>
<dbReference type="RefSeq" id="WP_243418423.1">
    <property type="nucleotide sequence ID" value="NZ_QEKW01000028.1"/>
</dbReference>
<gene>
    <name evidence="2" type="ORF">C8D89_12816</name>
</gene>
<accession>A0A2U1E9Y2</accession>
<keyword evidence="1" id="KW-0812">Transmembrane</keyword>
<feature type="transmembrane region" description="Helical" evidence="1">
    <location>
        <begin position="60"/>
        <end position="76"/>
    </location>
</feature>
<feature type="transmembrane region" description="Helical" evidence="1">
    <location>
        <begin position="146"/>
        <end position="169"/>
    </location>
</feature>
<dbReference type="AlphaFoldDB" id="A0A2U1E9Y2"/>
<keyword evidence="3" id="KW-1185">Reference proteome</keyword>
<feature type="transmembrane region" description="Helical" evidence="1">
    <location>
        <begin position="21"/>
        <end position="48"/>
    </location>
</feature>
<organism evidence="2 3">
    <name type="scientific">Actinomycetospora cinnamomea</name>
    <dbReference type="NCBI Taxonomy" id="663609"/>
    <lineage>
        <taxon>Bacteria</taxon>
        <taxon>Bacillati</taxon>
        <taxon>Actinomycetota</taxon>
        <taxon>Actinomycetes</taxon>
        <taxon>Pseudonocardiales</taxon>
        <taxon>Pseudonocardiaceae</taxon>
        <taxon>Actinomycetospora</taxon>
    </lineage>
</organism>
<evidence type="ECO:0000313" key="2">
    <source>
        <dbReference type="EMBL" id="PVY96707.1"/>
    </source>
</evidence>
<dbReference type="Proteomes" id="UP000245639">
    <property type="component" value="Unassembled WGS sequence"/>
</dbReference>
<evidence type="ECO:0008006" key="4">
    <source>
        <dbReference type="Google" id="ProtNLM"/>
    </source>
</evidence>
<evidence type="ECO:0000256" key="1">
    <source>
        <dbReference type="SAM" id="Phobius"/>
    </source>
</evidence>
<reference evidence="2 3" key="1">
    <citation type="submission" date="2018-04" db="EMBL/GenBank/DDBJ databases">
        <title>Genomic Encyclopedia of Type Strains, Phase IV (KMG-IV): sequencing the most valuable type-strain genomes for metagenomic binning, comparative biology and taxonomic classification.</title>
        <authorList>
            <person name="Goeker M."/>
        </authorList>
    </citation>
    <scope>NUCLEOTIDE SEQUENCE [LARGE SCALE GENOMIC DNA]</scope>
    <source>
        <strain evidence="2 3">DSM 45771</strain>
    </source>
</reference>
<feature type="transmembrane region" description="Helical" evidence="1">
    <location>
        <begin position="114"/>
        <end position="140"/>
    </location>
</feature>
<keyword evidence="1" id="KW-0472">Membrane</keyword>
<feature type="transmembrane region" description="Helical" evidence="1">
    <location>
        <begin position="82"/>
        <end position="102"/>
    </location>
</feature>
<dbReference type="EMBL" id="QEKW01000028">
    <property type="protein sequence ID" value="PVY96707.1"/>
    <property type="molecule type" value="Genomic_DNA"/>
</dbReference>
<keyword evidence="1" id="KW-1133">Transmembrane helix</keyword>
<proteinExistence type="predicted"/>
<comment type="caution">
    <text evidence="2">The sequence shown here is derived from an EMBL/GenBank/DDBJ whole genome shotgun (WGS) entry which is preliminary data.</text>
</comment>
<sequence length="174" mass="17248">MGAAVGPAVDAAYDAAPWSDFAAGMAGAAAALAGLLFVAVSINIQAVLAHRAIAGRAAESLILLATPVFVSLALLVPAQPAAALAVELFVVAGVAGPSLAWLSRPANRAPEQPVVSWVGTSLVPAAVLAFAPALAGIGLLTGTLGGLYWLPLAVAFALIGGLVNAWALLVEILR</sequence>
<name>A0A2U1E9Y2_9PSEU</name>
<evidence type="ECO:0000313" key="3">
    <source>
        <dbReference type="Proteomes" id="UP000245639"/>
    </source>
</evidence>